<evidence type="ECO:0000313" key="2">
    <source>
        <dbReference type="Proteomes" id="UP001144036"/>
    </source>
</evidence>
<reference evidence="1" key="1">
    <citation type="submission" date="2022-11" db="EMBL/GenBank/DDBJ databases">
        <title>Nonomuraea corallina sp. nov., a new species of the genus Nonomuraea isolated from sea side sediment in Thai sea.</title>
        <authorList>
            <person name="Ngamcharungchit C."/>
            <person name="Matsumoto A."/>
            <person name="Suriyachadkun C."/>
            <person name="Panbangred W."/>
            <person name="Inahashi Y."/>
            <person name="Intra B."/>
        </authorList>
    </citation>
    <scope>NUCLEOTIDE SEQUENCE</scope>
    <source>
        <strain evidence="1">MCN248</strain>
    </source>
</reference>
<dbReference type="Proteomes" id="UP001144036">
    <property type="component" value="Unassembled WGS sequence"/>
</dbReference>
<keyword evidence="2" id="KW-1185">Reference proteome</keyword>
<dbReference type="EMBL" id="JAPNNL010000144">
    <property type="protein sequence ID" value="MDA0637224.1"/>
    <property type="molecule type" value="Genomic_DNA"/>
</dbReference>
<sequence>MGGRGLAEVPPERVPVLFGMLLDGVSPEMYDVFAAAVPAEVLTPMTQAGPPAWAAYLAELRTAAGTGQDGQGTF</sequence>
<organism evidence="1 2">
    <name type="scientific">Nonomuraea corallina</name>
    <dbReference type="NCBI Taxonomy" id="2989783"/>
    <lineage>
        <taxon>Bacteria</taxon>
        <taxon>Bacillati</taxon>
        <taxon>Actinomycetota</taxon>
        <taxon>Actinomycetes</taxon>
        <taxon>Streptosporangiales</taxon>
        <taxon>Streptosporangiaceae</taxon>
        <taxon>Nonomuraea</taxon>
    </lineage>
</organism>
<gene>
    <name evidence="1" type="ORF">OUY22_27800</name>
</gene>
<name>A0ABT4SJ25_9ACTN</name>
<proteinExistence type="predicted"/>
<protein>
    <submittedName>
        <fullName evidence="1">Uncharacterized protein</fullName>
    </submittedName>
</protein>
<dbReference type="RefSeq" id="WP_270158130.1">
    <property type="nucleotide sequence ID" value="NZ_JAPNNL010000144.1"/>
</dbReference>
<evidence type="ECO:0000313" key="1">
    <source>
        <dbReference type="EMBL" id="MDA0637224.1"/>
    </source>
</evidence>
<comment type="caution">
    <text evidence="1">The sequence shown here is derived from an EMBL/GenBank/DDBJ whole genome shotgun (WGS) entry which is preliminary data.</text>
</comment>
<accession>A0ABT4SJ25</accession>